<gene>
    <name evidence="7" type="ORF">SAMN05660472_00993</name>
</gene>
<evidence type="ECO:0000313" key="7">
    <source>
        <dbReference type="EMBL" id="SDK19637.1"/>
    </source>
</evidence>
<dbReference type="SUPFAM" id="SSF102114">
    <property type="entry name" value="Radical SAM enzymes"/>
    <property type="match status" value="1"/>
</dbReference>
<dbReference type="SFLD" id="SFLDS00029">
    <property type="entry name" value="Radical_SAM"/>
    <property type="match status" value="1"/>
</dbReference>
<dbReference type="OrthoDB" id="9777636at2"/>
<dbReference type="AlphaFoldDB" id="A0A1G8ZXE6"/>
<comment type="cofactor">
    <cofactor evidence="1">
        <name>[4Fe-4S] cluster</name>
        <dbReference type="ChEBI" id="CHEBI:49883"/>
    </cofactor>
</comment>
<dbReference type="PANTHER" id="PTHR43409:SF4">
    <property type="entry name" value="RADICAL SAM SUPERFAMILY PROTEIN"/>
    <property type="match status" value="1"/>
</dbReference>
<dbReference type="PROSITE" id="PS51257">
    <property type="entry name" value="PROKAR_LIPOPROTEIN"/>
    <property type="match status" value="1"/>
</dbReference>
<dbReference type="SFLD" id="SFLDG01095">
    <property type="entry name" value="Uncharacterised_Radical_SAM_Su"/>
    <property type="match status" value="1"/>
</dbReference>
<proteinExistence type="predicted"/>
<dbReference type="GO" id="GO:0046872">
    <property type="term" value="F:metal ion binding"/>
    <property type="evidence" value="ECO:0007669"/>
    <property type="project" value="UniProtKB-KW"/>
</dbReference>
<dbReference type="InterPro" id="IPR051198">
    <property type="entry name" value="BchE-like"/>
</dbReference>
<dbReference type="Pfam" id="PF04055">
    <property type="entry name" value="Radical_SAM"/>
    <property type="match status" value="1"/>
</dbReference>
<dbReference type="GO" id="GO:0003824">
    <property type="term" value="F:catalytic activity"/>
    <property type="evidence" value="ECO:0007669"/>
    <property type="project" value="InterPro"/>
</dbReference>
<sequence length="290" mass="33059">MRYEGSVYRPPSEAYSLIIQVTIGCSHNQCTFCSMYKDKNFRIRSLEEIIEDLHRARNHYEKVKRIFLADGNALVLKNQDLKGILLKIQELFPECERVGIYSSPKDILRKSGEELKELRDCGLAIAYLGVESGSDRILRNIKKGVNAKEMVEAGQRIVASGIKLSITLISGLGGKENWREHAIESAKVINVINPDYLGLLTLLVDPHTEIHREIQEGRFQLLSPQEVMMETEELLKSLKVENCIFRSNHASNYVALAGTLPQDKERLLQEIRAVIDGEDEDYKYEGLRRL</sequence>
<reference evidence="7 8" key="1">
    <citation type="submission" date="2016-10" db="EMBL/GenBank/DDBJ databases">
        <authorList>
            <person name="de Groot N.N."/>
        </authorList>
    </citation>
    <scope>NUCLEOTIDE SEQUENCE [LARGE SCALE GENOMIC DNA]</scope>
    <source>
        <strain evidence="7 8">DSM 18346</strain>
    </source>
</reference>
<keyword evidence="5" id="KW-0411">Iron-sulfur</keyword>
<evidence type="ECO:0000256" key="4">
    <source>
        <dbReference type="ARBA" id="ARBA00023004"/>
    </source>
</evidence>
<evidence type="ECO:0000256" key="1">
    <source>
        <dbReference type="ARBA" id="ARBA00001966"/>
    </source>
</evidence>
<dbReference type="InterPro" id="IPR023404">
    <property type="entry name" value="rSAM_horseshoe"/>
</dbReference>
<evidence type="ECO:0000256" key="2">
    <source>
        <dbReference type="ARBA" id="ARBA00022691"/>
    </source>
</evidence>
<keyword evidence="3" id="KW-0479">Metal-binding</keyword>
<name>A0A1G8ZXE6_9FIRM</name>
<protein>
    <submittedName>
        <fullName evidence="7">Fe-S oxidoreductase</fullName>
    </submittedName>
</protein>
<dbReference type="PANTHER" id="PTHR43409">
    <property type="entry name" value="ANAEROBIC MAGNESIUM-PROTOPORPHYRIN IX MONOMETHYL ESTER CYCLASE-RELATED"/>
    <property type="match status" value="1"/>
</dbReference>
<evidence type="ECO:0000256" key="5">
    <source>
        <dbReference type="ARBA" id="ARBA00023014"/>
    </source>
</evidence>
<dbReference type="Gene3D" id="3.80.30.20">
    <property type="entry name" value="tm_1862 like domain"/>
    <property type="match status" value="1"/>
</dbReference>
<dbReference type="EMBL" id="FNFP01000001">
    <property type="protein sequence ID" value="SDK19637.1"/>
    <property type="molecule type" value="Genomic_DNA"/>
</dbReference>
<dbReference type="RefSeq" id="WP_090551083.1">
    <property type="nucleotide sequence ID" value="NZ_FNFP01000001.1"/>
</dbReference>
<dbReference type="SMART" id="SM00729">
    <property type="entry name" value="Elp3"/>
    <property type="match status" value="1"/>
</dbReference>
<keyword evidence="4" id="KW-0408">Iron</keyword>
<feature type="domain" description="Radical SAM core" evidence="6">
    <location>
        <begin position="9"/>
        <end position="239"/>
    </location>
</feature>
<dbReference type="Proteomes" id="UP000198718">
    <property type="component" value="Unassembled WGS sequence"/>
</dbReference>
<dbReference type="GO" id="GO:0051536">
    <property type="term" value="F:iron-sulfur cluster binding"/>
    <property type="evidence" value="ECO:0007669"/>
    <property type="project" value="UniProtKB-KW"/>
</dbReference>
<dbReference type="CDD" id="cd01335">
    <property type="entry name" value="Radical_SAM"/>
    <property type="match status" value="1"/>
</dbReference>
<organism evidence="7 8">
    <name type="scientific">Natronincola ferrireducens</name>
    <dbReference type="NCBI Taxonomy" id="393762"/>
    <lineage>
        <taxon>Bacteria</taxon>
        <taxon>Bacillati</taxon>
        <taxon>Bacillota</taxon>
        <taxon>Clostridia</taxon>
        <taxon>Peptostreptococcales</taxon>
        <taxon>Natronincolaceae</taxon>
        <taxon>Natronincola</taxon>
    </lineage>
</organism>
<accession>A0A1G8ZXE6</accession>
<dbReference type="SFLD" id="SFLDG01082">
    <property type="entry name" value="B12-binding_domain_containing"/>
    <property type="match status" value="1"/>
</dbReference>
<evidence type="ECO:0000259" key="6">
    <source>
        <dbReference type="PROSITE" id="PS51918"/>
    </source>
</evidence>
<dbReference type="InterPro" id="IPR006638">
    <property type="entry name" value="Elp3/MiaA/NifB-like_rSAM"/>
</dbReference>
<keyword evidence="8" id="KW-1185">Reference proteome</keyword>
<keyword evidence="2" id="KW-0949">S-adenosyl-L-methionine</keyword>
<dbReference type="InterPro" id="IPR007197">
    <property type="entry name" value="rSAM"/>
</dbReference>
<dbReference type="InterPro" id="IPR058240">
    <property type="entry name" value="rSAM_sf"/>
</dbReference>
<dbReference type="PROSITE" id="PS51918">
    <property type="entry name" value="RADICAL_SAM"/>
    <property type="match status" value="1"/>
</dbReference>
<evidence type="ECO:0000313" key="8">
    <source>
        <dbReference type="Proteomes" id="UP000198718"/>
    </source>
</evidence>
<evidence type="ECO:0000256" key="3">
    <source>
        <dbReference type="ARBA" id="ARBA00022723"/>
    </source>
</evidence>